<dbReference type="PROSITE" id="PS00927">
    <property type="entry name" value="TREHALASE_1"/>
    <property type="match status" value="1"/>
</dbReference>
<dbReference type="InterPro" id="IPR018232">
    <property type="entry name" value="Glyco_hydro_37_CS"/>
</dbReference>
<evidence type="ECO:0000256" key="4">
    <source>
        <dbReference type="ARBA" id="ARBA00019905"/>
    </source>
</evidence>
<keyword evidence="6 7" id="KW-0326">Glycosidase</keyword>
<dbReference type="Pfam" id="PF01204">
    <property type="entry name" value="Trehalase"/>
    <property type="match status" value="1"/>
</dbReference>
<protein>
    <recommendedName>
        <fullName evidence="4 7">Trehalase</fullName>
        <ecNumber evidence="3 7">3.2.1.28</ecNumber>
    </recommendedName>
    <alternativeName>
        <fullName evidence="7">Alpha-trehalose glucohydrolase</fullName>
    </alternativeName>
</protein>
<dbReference type="Gene3D" id="1.50.10.10">
    <property type="match status" value="1"/>
</dbReference>
<gene>
    <name evidence="8" type="primary">Kmo</name>
</gene>
<dbReference type="PRINTS" id="PR00744">
    <property type="entry name" value="GLHYDRLASE37"/>
</dbReference>
<feature type="non-terminal residue" evidence="8">
    <location>
        <position position="560"/>
    </location>
</feature>
<accession>A0A0K2SW17</accession>
<dbReference type="SUPFAM" id="SSF48208">
    <property type="entry name" value="Six-hairpin glycosidases"/>
    <property type="match status" value="1"/>
</dbReference>
<dbReference type="GO" id="GO:0004497">
    <property type="term" value="F:monooxygenase activity"/>
    <property type="evidence" value="ECO:0007669"/>
    <property type="project" value="UniProtKB-KW"/>
</dbReference>
<comment type="similarity">
    <text evidence="2 7">Belongs to the glycosyl hydrolase 37 family.</text>
</comment>
<dbReference type="GO" id="GO:0004555">
    <property type="term" value="F:alpha,alpha-trehalase activity"/>
    <property type="evidence" value="ECO:0007669"/>
    <property type="project" value="UniProtKB-EC"/>
</dbReference>
<dbReference type="AlphaFoldDB" id="A0A0K2SW17"/>
<keyword evidence="5 7" id="KW-0378">Hydrolase</keyword>
<dbReference type="InterPro" id="IPR001661">
    <property type="entry name" value="Glyco_hydro_37"/>
</dbReference>
<evidence type="ECO:0000256" key="5">
    <source>
        <dbReference type="ARBA" id="ARBA00022801"/>
    </source>
</evidence>
<dbReference type="EC" id="3.2.1.28" evidence="3 7"/>
<reference evidence="8" key="1">
    <citation type="submission" date="2014-05" db="EMBL/GenBank/DDBJ databases">
        <authorList>
            <person name="Chronopoulou M."/>
        </authorList>
    </citation>
    <scope>NUCLEOTIDE SEQUENCE</scope>
    <source>
        <tissue evidence="8">Whole organism</tissue>
    </source>
</reference>
<dbReference type="InterPro" id="IPR008928">
    <property type="entry name" value="6-hairpin_glycosidase_sf"/>
</dbReference>
<dbReference type="PANTHER" id="PTHR23403">
    <property type="entry name" value="TREHALASE"/>
    <property type="match status" value="1"/>
</dbReference>
<dbReference type="EMBL" id="HACA01000568">
    <property type="protein sequence ID" value="CDW17929.1"/>
    <property type="molecule type" value="Transcribed_RNA"/>
</dbReference>
<organism evidence="8">
    <name type="scientific">Lepeophtheirus salmonis</name>
    <name type="common">Salmon louse</name>
    <name type="synonym">Caligus salmonis</name>
    <dbReference type="NCBI Taxonomy" id="72036"/>
    <lineage>
        <taxon>Eukaryota</taxon>
        <taxon>Metazoa</taxon>
        <taxon>Ecdysozoa</taxon>
        <taxon>Arthropoda</taxon>
        <taxon>Crustacea</taxon>
        <taxon>Multicrustacea</taxon>
        <taxon>Hexanauplia</taxon>
        <taxon>Copepoda</taxon>
        <taxon>Siphonostomatoida</taxon>
        <taxon>Caligidae</taxon>
        <taxon>Lepeophtheirus</taxon>
    </lineage>
</organism>
<dbReference type="GO" id="GO:0005993">
    <property type="term" value="P:trehalose catabolic process"/>
    <property type="evidence" value="ECO:0007669"/>
    <property type="project" value="TreeGrafter"/>
</dbReference>
<keyword evidence="8" id="KW-0560">Oxidoreductase</keyword>
<name>A0A0K2SW17_LEPSM</name>
<evidence type="ECO:0000256" key="3">
    <source>
        <dbReference type="ARBA" id="ARBA00012757"/>
    </source>
</evidence>
<evidence type="ECO:0000256" key="6">
    <source>
        <dbReference type="ARBA" id="ARBA00023295"/>
    </source>
</evidence>
<dbReference type="PANTHER" id="PTHR23403:SF1">
    <property type="entry name" value="TREHALASE"/>
    <property type="match status" value="1"/>
</dbReference>
<evidence type="ECO:0000256" key="7">
    <source>
        <dbReference type="RuleBase" id="RU361180"/>
    </source>
</evidence>
<keyword evidence="8" id="KW-0503">Monooxygenase</keyword>
<proteinExistence type="inferred from homology"/>
<dbReference type="OrthoDB" id="7436776at2759"/>
<evidence type="ECO:0000256" key="2">
    <source>
        <dbReference type="ARBA" id="ARBA00005615"/>
    </source>
</evidence>
<sequence length="560" mass="65101">MASIQSGLTTKINLEVFPRNYQLKNEPLLHAIQMAKLFPDSKSFVDMKQRFPLEEVKKAFNDLEDHSKENLELFVEENFVNEEDTLLQYVPDDWSPFEPKDIIKSFNNYPEYSGFISEINNRMKSLCRKIDEDVLLNQQLYSLIYLPNPVIIPGGRFKEIYYWDSYWIIKGLLVCGMNTTVKGILENFLYMVKLFGHVPNGGRTYYIGRSQPPLLILMVKDYMDQTQDYDFVKENISILRNEFEYWVNKHLVLVEDDRGQMRKLFRFIDEDSTPRPESYFEDFDLVSSLELLPEKQKDLFRQLRTAAETGWDFSTRWYINENGTNEGELKDTKADQILPVDLNSFLCYNAQILSNFYRDILLDESTADDFQILSMEILEAIDAILWNPSSGIWFDYDFMNKKSRNYFYPSNLTPLFLISDITSKIIDQSKIESALNYILEMDNEEIHPGGLPSSLIPSPQQWDFPNCWCPLEHIVVMGLLKIGTESAYNKALSIAKRRINSAFLNFEASSGNIYEKYDATDPKSTGHGGEYLVQIGFGWTNGVILDFFKIFGEKLIENVA</sequence>
<dbReference type="InterPro" id="IPR012341">
    <property type="entry name" value="6hp_glycosidase-like_sf"/>
</dbReference>
<comment type="catalytic activity">
    <reaction evidence="1 7">
        <text>alpha,alpha-trehalose + H2O = alpha-D-glucose + beta-D-glucose</text>
        <dbReference type="Rhea" id="RHEA:32675"/>
        <dbReference type="ChEBI" id="CHEBI:15377"/>
        <dbReference type="ChEBI" id="CHEBI:15903"/>
        <dbReference type="ChEBI" id="CHEBI:16551"/>
        <dbReference type="ChEBI" id="CHEBI:17925"/>
        <dbReference type="EC" id="3.2.1.28"/>
    </reaction>
</comment>
<evidence type="ECO:0000256" key="1">
    <source>
        <dbReference type="ARBA" id="ARBA00001576"/>
    </source>
</evidence>
<evidence type="ECO:0000313" key="8">
    <source>
        <dbReference type="EMBL" id="CDW17929.1"/>
    </source>
</evidence>